<organism evidence="1 2">
    <name type="scientific">Ectopseudomonas guguanensis</name>
    <dbReference type="NCBI Taxonomy" id="1198456"/>
    <lineage>
        <taxon>Bacteria</taxon>
        <taxon>Pseudomonadati</taxon>
        <taxon>Pseudomonadota</taxon>
        <taxon>Gammaproteobacteria</taxon>
        <taxon>Pseudomonadales</taxon>
        <taxon>Pseudomonadaceae</taxon>
        <taxon>Ectopseudomonas</taxon>
    </lineage>
</organism>
<dbReference type="EMBL" id="FNJJ01000004">
    <property type="protein sequence ID" value="SDP55396.1"/>
    <property type="molecule type" value="Genomic_DNA"/>
</dbReference>
<evidence type="ECO:0000313" key="1">
    <source>
        <dbReference type="EMBL" id="SDP55396.1"/>
    </source>
</evidence>
<reference evidence="2" key="1">
    <citation type="submission" date="2016-10" db="EMBL/GenBank/DDBJ databases">
        <authorList>
            <person name="Varghese N."/>
            <person name="Submissions S."/>
        </authorList>
    </citation>
    <scope>NUCLEOTIDE SEQUENCE [LARGE SCALE GENOMIC DNA]</scope>
    <source>
        <strain evidence="2">JCM 18416</strain>
    </source>
</reference>
<dbReference type="AlphaFoldDB" id="A0A1H0TPA1"/>
<protein>
    <submittedName>
        <fullName evidence="1">Uncharacterized protein</fullName>
    </submittedName>
</protein>
<evidence type="ECO:0000313" key="2">
    <source>
        <dbReference type="Proteomes" id="UP000199460"/>
    </source>
</evidence>
<accession>A0A1H0TPA1</accession>
<sequence>MESAARLHRSVTVYRSDSLNTLRLNEVEKSRFAAFKDYLSSSSFLGRMLKEGLAHEVCIPSPFSSSRSILVGSVFKQINFLIFECEGERFYIGQYLHSADFIYVPSRDFLFVLDNAVYNHDHLHSLMLYAAKNAKNLSLSNGRSVNFSAVLINGVSPYHFFYDCLAALYIASQEGGLNTIEDYYVINSRCYFDVRKLRGVSGNVSSVNEGALSLKTWGIGSDALCVAGVSYKSLSIDELAGMDRFLIATAQGEVSFASRYKSLESSDLVIWIGISQQKRAWLNQKEALVETIIRLSNKYKKVSIIFDGMTTDVFGCMDDKSFAEDALVVSEIRDCLPSNVSSYTLVGCGSLEKIFVASKTHFFISNYSTGSMYPARFFGLPGVAHLSNSMLSAVKDMHIHSDTQLVPAEYVIDVPDESCNRVDFVSYRIDKDFFGAFVEDVLASKIKA</sequence>
<keyword evidence="2" id="KW-1185">Reference proteome</keyword>
<dbReference type="Proteomes" id="UP000199460">
    <property type="component" value="Unassembled WGS sequence"/>
</dbReference>
<name>A0A1H0TPA1_9GAMM</name>
<gene>
    <name evidence="1" type="ORF">SAMN05216213_104222</name>
</gene>
<proteinExistence type="predicted"/>